<dbReference type="AlphaFoldDB" id="A0A1J4KVR8"/>
<evidence type="ECO:0000256" key="6">
    <source>
        <dbReference type="SAM" id="Phobius"/>
    </source>
</evidence>
<dbReference type="EMBL" id="MLAK01000250">
    <property type="protein sequence ID" value="OHT15242.1"/>
    <property type="molecule type" value="Genomic_DNA"/>
</dbReference>
<dbReference type="InterPro" id="IPR039797">
    <property type="entry name" value="Pecanex"/>
</dbReference>
<evidence type="ECO:0000313" key="8">
    <source>
        <dbReference type="EMBL" id="OHT15242.1"/>
    </source>
</evidence>
<feature type="transmembrane region" description="Helical" evidence="6">
    <location>
        <begin position="342"/>
        <end position="362"/>
    </location>
</feature>
<keyword evidence="9" id="KW-1185">Reference proteome</keyword>
<dbReference type="RefSeq" id="XP_068368378.1">
    <property type="nucleotide sequence ID" value="XM_068497720.1"/>
</dbReference>
<sequence length="1099" mass="125977">MTRTVKNVFLTFLGGLSISSKNLIPPLIIFVCLVAFFETLFFVQISKTEKLIASGVLMGVILLFKLIFYVLAILARHAVDLSESNHELEEKPPEQFPQEIWNLKPLLLNENSSIDSVVGDLIASGYDANMIFEFVEYLNSNQPTIDVKTNENSEGQLSVINCCGRLIDLSFNQKHIEIVFPINHTFFYIILSTVFGFSATYLPLLFKDEFSTAAKVFIAFNCATSIFSIIKPPEAEPYSQKLMDIWNGCTRPLHISLLLSLYKVLKIIEENYNNVTKLPIYDWEIDWSLISPYLRDIILYTLILFPIFILIGYIGHPISTVISMIESFNRYAFGQSGVANVWHMIIQVLRGSVAVAIVWAIFEHTKNDSKIYFCAALTIATFINTLPIIWSRPIREKWVLAVSMPLVLSAFSFFMSYVFTTIIKNNWKIIQWVCFGWFLLVDVIFPLFYSCNLHVYILHMRIFHGIPQFILYIVHALSFAVFVPLFISSALADYSLNKDLDQGIIIGGSSNDRNSYFDVNFILLAFILVHANQRAYSSPVTFALAVFITVVTCNYDFGLKNSAFNLGISLLIITKLEVFYPTVQSILRMRDFTNTILYCLGDLIEDVQDYLFPITGSILQEMPLVDFVMKVPTLIWCFFTGSNFSSPFGVAFFTLPSPIRPFYFFEASHTDTTDLSRVFTKKVTEHPAEIPAYTSVCRALSKEFSSIVMTGKLGHAVPGDIFLFISDNLTCLVYIISAEPGLMKIQLRGLEYNSTTACHDGERSILSDIMTLYTDHDFFNIDAARCAYFGSYDLRATDIPLKMYDVQSIPIAQAFVGIPTNAQKMWFLVAYCHYIVKGTLNAEDIRFIPDEIAEHYEESLPDKYNEIFDFSMRMAHVEISEEYKRQYLMLYVVLQQAVFSSEGNLNLPVLHEVVRGNIAIPDDAMWLYDSQLMSSFVIPIVKLSFGLMFMASSQACDDITSEDTMMEFCIHYVKEFQNENLMTTVDSEDFRKEFEIEKKTILAIENVQNKTTLLRFNNSMKHWDVFQLRREWVKALWTNEQRDILFYQQSQRERTSIQMNTYWLNNLLVQSCDSPVGYPAYVSQILDSFVYPSTNVYEV</sequence>
<organism evidence="8 9">
    <name type="scientific">Tritrichomonas foetus</name>
    <dbReference type="NCBI Taxonomy" id="1144522"/>
    <lineage>
        <taxon>Eukaryota</taxon>
        <taxon>Metamonada</taxon>
        <taxon>Parabasalia</taxon>
        <taxon>Tritrichomonadida</taxon>
        <taxon>Tritrichomonadidae</taxon>
        <taxon>Tritrichomonas</taxon>
    </lineage>
</organism>
<dbReference type="GO" id="GO:0016020">
    <property type="term" value="C:membrane"/>
    <property type="evidence" value="ECO:0007669"/>
    <property type="project" value="UniProtKB-SubCell"/>
</dbReference>
<dbReference type="GeneID" id="94832424"/>
<accession>A0A1J4KVR8</accession>
<feature type="transmembrane region" description="Helical" evidence="6">
    <location>
        <begin position="402"/>
        <end position="422"/>
    </location>
</feature>
<evidence type="ECO:0000256" key="3">
    <source>
        <dbReference type="ARBA" id="ARBA00022692"/>
    </source>
</evidence>
<name>A0A1J4KVR8_9EUKA</name>
<feature type="transmembrane region" description="Helical" evidence="6">
    <location>
        <begin position="23"/>
        <end position="43"/>
    </location>
</feature>
<feature type="transmembrane region" description="Helical" evidence="6">
    <location>
        <begin position="297"/>
        <end position="322"/>
    </location>
</feature>
<dbReference type="VEuPathDB" id="TrichDB:TRFO_14278"/>
<keyword evidence="3 6" id="KW-0812">Transmembrane</keyword>
<dbReference type="Proteomes" id="UP000179807">
    <property type="component" value="Unassembled WGS sequence"/>
</dbReference>
<proteinExistence type="inferred from homology"/>
<evidence type="ECO:0000259" key="7">
    <source>
        <dbReference type="Pfam" id="PF05041"/>
    </source>
</evidence>
<feature type="transmembrane region" description="Helical" evidence="6">
    <location>
        <begin position="564"/>
        <end position="583"/>
    </location>
</feature>
<protein>
    <recommendedName>
        <fullName evidence="7">Pecanex C-terminal domain-containing protein</fullName>
    </recommendedName>
</protein>
<evidence type="ECO:0000256" key="4">
    <source>
        <dbReference type="ARBA" id="ARBA00022989"/>
    </source>
</evidence>
<gene>
    <name evidence="8" type="ORF">TRFO_14278</name>
</gene>
<reference evidence="8" key="1">
    <citation type="submission" date="2016-10" db="EMBL/GenBank/DDBJ databases">
        <authorList>
            <person name="Benchimol M."/>
            <person name="Almeida L.G."/>
            <person name="Vasconcelos A.T."/>
            <person name="Perreira-Neves A."/>
            <person name="Rosa I.A."/>
            <person name="Tasca T."/>
            <person name="Bogo M.R."/>
            <person name="de Souza W."/>
        </authorList>
    </citation>
    <scope>NUCLEOTIDE SEQUENCE [LARGE SCALE GENOMIC DNA]</scope>
    <source>
        <strain evidence="8">K</strain>
    </source>
</reference>
<dbReference type="PANTHER" id="PTHR12372">
    <property type="entry name" value="PECANEX"/>
    <property type="match status" value="1"/>
</dbReference>
<comment type="subcellular location">
    <subcellularLocation>
        <location evidence="1">Membrane</location>
        <topology evidence="1">Multi-pass membrane protein</topology>
    </subcellularLocation>
</comment>
<dbReference type="Pfam" id="PF05041">
    <property type="entry name" value="Pecanex_C"/>
    <property type="match status" value="1"/>
</dbReference>
<dbReference type="InterPro" id="IPR007735">
    <property type="entry name" value="Pecanex_C"/>
</dbReference>
<feature type="transmembrane region" description="Helical" evidence="6">
    <location>
        <begin position="429"/>
        <end position="449"/>
    </location>
</feature>
<comment type="similarity">
    <text evidence="2">Belongs to the pecanex family.</text>
</comment>
<feature type="transmembrane region" description="Helical" evidence="6">
    <location>
        <begin position="469"/>
        <end position="494"/>
    </location>
</feature>
<evidence type="ECO:0000256" key="5">
    <source>
        <dbReference type="ARBA" id="ARBA00023136"/>
    </source>
</evidence>
<feature type="transmembrane region" description="Helical" evidence="6">
    <location>
        <begin position="55"/>
        <end position="75"/>
    </location>
</feature>
<evidence type="ECO:0000313" key="9">
    <source>
        <dbReference type="Proteomes" id="UP000179807"/>
    </source>
</evidence>
<evidence type="ECO:0000256" key="1">
    <source>
        <dbReference type="ARBA" id="ARBA00004141"/>
    </source>
</evidence>
<comment type="caution">
    <text evidence="8">The sequence shown here is derived from an EMBL/GenBank/DDBJ whole genome shotgun (WGS) entry which is preliminary data.</text>
</comment>
<dbReference type="PANTHER" id="PTHR12372:SF7">
    <property type="entry name" value="PROTEIN PECANEX"/>
    <property type="match status" value="1"/>
</dbReference>
<keyword evidence="4 6" id="KW-1133">Transmembrane helix</keyword>
<feature type="domain" description="Pecanex C-terminal" evidence="7">
    <location>
        <begin position="909"/>
        <end position="1090"/>
    </location>
</feature>
<evidence type="ECO:0000256" key="2">
    <source>
        <dbReference type="ARBA" id="ARBA00010170"/>
    </source>
</evidence>
<keyword evidence="5 6" id="KW-0472">Membrane</keyword>
<feature type="transmembrane region" description="Helical" evidence="6">
    <location>
        <begin position="539"/>
        <end position="557"/>
    </location>
</feature>
<feature type="transmembrane region" description="Helical" evidence="6">
    <location>
        <begin position="371"/>
        <end position="390"/>
    </location>
</feature>
<dbReference type="OrthoDB" id="10037631at2759"/>
<feature type="transmembrane region" description="Helical" evidence="6">
    <location>
        <begin position="186"/>
        <end position="206"/>
    </location>
</feature>